<evidence type="ECO:0000313" key="3">
    <source>
        <dbReference type="Proteomes" id="UP000093309"/>
    </source>
</evidence>
<protein>
    <recommendedName>
        <fullName evidence="4">Cell shape determination protein CcmA</fullName>
    </recommendedName>
</protein>
<sequence length="223" mass="24170">MGSKRNLSISGIGSCNGGNFQVAKIEGLGRIDGDVTCTDFNVNGRAEVNGNISTETTEMKGTLTIQGDLKSKRARIYGRAKIEGHFAGENLEINGYTSITGNCEAEKFTANGRLQVGTLNADTILITLHGYCKIGEIGGERIQIRKQAGIDLARWLKILPLAIGNQLTAQTIEGDHIYLEYTTADVVRGQQITIGPGCEIGRIEYTSKLVQDKRSKVKHSEKV</sequence>
<reference evidence="3" key="1">
    <citation type="submission" date="2016-05" db="EMBL/GenBank/DDBJ databases">
        <title>Paenibacillus oryzae. sp. nov., isolated from the rice root.</title>
        <authorList>
            <person name="Zhang J."/>
            <person name="Zhang X."/>
        </authorList>
    </citation>
    <scope>NUCLEOTIDE SEQUENCE [LARGE SCALE GENOMIC DNA]</scope>
    <source>
        <strain evidence="3">KCTC13222</strain>
    </source>
</reference>
<proteinExistence type="inferred from homology"/>
<dbReference type="InterPro" id="IPR007607">
    <property type="entry name" value="BacA/B"/>
</dbReference>
<keyword evidence="3" id="KW-1185">Reference proteome</keyword>
<dbReference type="Pfam" id="PF04519">
    <property type="entry name" value="Bactofilin"/>
    <property type="match status" value="1"/>
</dbReference>
<name>A0A1C0ZRV4_9BACL</name>
<dbReference type="PANTHER" id="PTHR35024">
    <property type="entry name" value="HYPOTHETICAL CYTOSOLIC PROTEIN"/>
    <property type="match status" value="1"/>
</dbReference>
<dbReference type="PANTHER" id="PTHR35024:SF4">
    <property type="entry name" value="POLYMER-FORMING CYTOSKELETAL PROTEIN"/>
    <property type="match status" value="1"/>
</dbReference>
<evidence type="ECO:0000256" key="1">
    <source>
        <dbReference type="ARBA" id="ARBA00044755"/>
    </source>
</evidence>
<dbReference type="EMBL" id="LYPC01000030">
    <property type="protein sequence ID" value="OCT10802.1"/>
    <property type="molecule type" value="Genomic_DNA"/>
</dbReference>
<evidence type="ECO:0000313" key="2">
    <source>
        <dbReference type="EMBL" id="OCT10802.1"/>
    </source>
</evidence>
<accession>A0A1C0ZRV4</accession>
<gene>
    <name evidence="2" type="ORF">A8709_22825</name>
</gene>
<dbReference type="Proteomes" id="UP000093309">
    <property type="component" value="Unassembled WGS sequence"/>
</dbReference>
<evidence type="ECO:0008006" key="4">
    <source>
        <dbReference type="Google" id="ProtNLM"/>
    </source>
</evidence>
<dbReference type="STRING" id="512399.A8709_22825"/>
<comment type="similarity">
    <text evidence="1">Belongs to the bactofilin family.</text>
</comment>
<comment type="caution">
    <text evidence="2">The sequence shown here is derived from an EMBL/GenBank/DDBJ whole genome shotgun (WGS) entry which is preliminary data.</text>
</comment>
<dbReference type="AlphaFoldDB" id="A0A1C0ZRV4"/>
<organism evidence="2 3">
    <name type="scientific">Paenibacillus pectinilyticus</name>
    <dbReference type="NCBI Taxonomy" id="512399"/>
    <lineage>
        <taxon>Bacteria</taxon>
        <taxon>Bacillati</taxon>
        <taxon>Bacillota</taxon>
        <taxon>Bacilli</taxon>
        <taxon>Bacillales</taxon>
        <taxon>Paenibacillaceae</taxon>
        <taxon>Paenibacillus</taxon>
    </lineage>
</organism>